<keyword evidence="2" id="KW-1185">Reference proteome</keyword>
<evidence type="ECO:0000313" key="2">
    <source>
        <dbReference type="Proteomes" id="UP001470230"/>
    </source>
</evidence>
<dbReference type="Proteomes" id="UP001470230">
    <property type="component" value="Unassembled WGS sequence"/>
</dbReference>
<sequence length="184" mass="21409">MCFHKPYPRSFLRMCINFIWTNITKILNSLGIDSVEGWSSFLSTHQIAIIKQYLHDENKTCLYFSILNLNPLHIQVFYQLEENTSTTYLIIYLTKKNEKTEITPSNISTDLIISVIYGETEDPGQNFEYDSYLEPPDTSNYTLKESSIIAASQDKKICSLFAESLVKWSSQIEKLFFVFEKLNE</sequence>
<protein>
    <submittedName>
        <fullName evidence="1">Uncharacterized protein</fullName>
    </submittedName>
</protein>
<comment type="caution">
    <text evidence="1">The sequence shown here is derived from an EMBL/GenBank/DDBJ whole genome shotgun (WGS) entry which is preliminary data.</text>
</comment>
<accession>A0ABR2KBR5</accession>
<organism evidence="1 2">
    <name type="scientific">Tritrichomonas musculus</name>
    <dbReference type="NCBI Taxonomy" id="1915356"/>
    <lineage>
        <taxon>Eukaryota</taxon>
        <taxon>Metamonada</taxon>
        <taxon>Parabasalia</taxon>
        <taxon>Tritrichomonadida</taxon>
        <taxon>Tritrichomonadidae</taxon>
        <taxon>Tritrichomonas</taxon>
    </lineage>
</organism>
<gene>
    <name evidence="1" type="ORF">M9Y10_033278</name>
</gene>
<name>A0ABR2KBR5_9EUKA</name>
<evidence type="ECO:0000313" key="1">
    <source>
        <dbReference type="EMBL" id="KAK8888547.1"/>
    </source>
</evidence>
<proteinExistence type="predicted"/>
<dbReference type="EMBL" id="JAPFFF010000005">
    <property type="protein sequence ID" value="KAK8888547.1"/>
    <property type="molecule type" value="Genomic_DNA"/>
</dbReference>
<reference evidence="1 2" key="1">
    <citation type="submission" date="2024-04" db="EMBL/GenBank/DDBJ databases">
        <title>Tritrichomonas musculus Genome.</title>
        <authorList>
            <person name="Alves-Ferreira E."/>
            <person name="Grigg M."/>
            <person name="Lorenzi H."/>
            <person name="Galac M."/>
        </authorList>
    </citation>
    <scope>NUCLEOTIDE SEQUENCE [LARGE SCALE GENOMIC DNA]</scope>
    <source>
        <strain evidence="1 2">EAF2021</strain>
    </source>
</reference>